<organism evidence="2 3">
    <name type="scientific">Maribellus comscasis</name>
    <dbReference type="NCBI Taxonomy" id="2681766"/>
    <lineage>
        <taxon>Bacteria</taxon>
        <taxon>Pseudomonadati</taxon>
        <taxon>Bacteroidota</taxon>
        <taxon>Bacteroidia</taxon>
        <taxon>Marinilabiliales</taxon>
        <taxon>Prolixibacteraceae</taxon>
        <taxon>Maribellus</taxon>
    </lineage>
</organism>
<keyword evidence="1" id="KW-1133">Transmembrane helix</keyword>
<accession>A0A6I6K0J3</accession>
<dbReference type="AlphaFoldDB" id="A0A6I6K0J3"/>
<protein>
    <submittedName>
        <fullName evidence="2">Uncharacterized protein</fullName>
    </submittedName>
</protein>
<keyword evidence="3" id="KW-1185">Reference proteome</keyword>
<proteinExistence type="predicted"/>
<reference evidence="2 3" key="1">
    <citation type="submission" date="2019-11" db="EMBL/GenBank/DDBJ databases">
        <authorList>
            <person name="Zheng R.K."/>
            <person name="Sun C.M."/>
        </authorList>
    </citation>
    <scope>NUCLEOTIDE SEQUENCE [LARGE SCALE GENOMIC DNA]</scope>
    <source>
        <strain evidence="2 3">WC007</strain>
    </source>
</reference>
<evidence type="ECO:0000313" key="3">
    <source>
        <dbReference type="Proteomes" id="UP000428260"/>
    </source>
</evidence>
<dbReference type="Proteomes" id="UP000428260">
    <property type="component" value="Chromosome"/>
</dbReference>
<dbReference type="KEGG" id="mcos:GM418_06995"/>
<feature type="transmembrane region" description="Helical" evidence="1">
    <location>
        <begin position="7"/>
        <end position="28"/>
    </location>
</feature>
<keyword evidence="1" id="KW-0472">Membrane</keyword>
<dbReference type="RefSeq" id="WP_158864521.1">
    <property type="nucleotide sequence ID" value="NZ_CP046401.1"/>
</dbReference>
<evidence type="ECO:0000256" key="1">
    <source>
        <dbReference type="SAM" id="Phobius"/>
    </source>
</evidence>
<sequence>MTKTNRFVTILLWGLLLISAILVVSLMANISENDQDPTMGSWINTNLVWAYILVAIGAGVAVISGLLHMFTDKKAAKGGLIALAFFAIVAVISYSLASDAIPQFIGVDRFINDGTLTASVAKLVDTGLYATYILLGLAVLSIVFSSVSRLFK</sequence>
<keyword evidence="1" id="KW-0812">Transmembrane</keyword>
<evidence type="ECO:0000313" key="2">
    <source>
        <dbReference type="EMBL" id="QGY43414.1"/>
    </source>
</evidence>
<name>A0A6I6K0J3_9BACT</name>
<feature type="transmembrane region" description="Helical" evidence="1">
    <location>
        <begin position="129"/>
        <end position="151"/>
    </location>
</feature>
<dbReference type="EMBL" id="CP046401">
    <property type="protein sequence ID" value="QGY43414.1"/>
    <property type="molecule type" value="Genomic_DNA"/>
</dbReference>
<feature type="transmembrane region" description="Helical" evidence="1">
    <location>
        <begin position="48"/>
        <end position="67"/>
    </location>
</feature>
<feature type="transmembrane region" description="Helical" evidence="1">
    <location>
        <begin position="79"/>
        <end position="97"/>
    </location>
</feature>
<gene>
    <name evidence="2" type="ORF">GM418_06995</name>
</gene>